<feature type="compositionally biased region" description="Basic and acidic residues" evidence="1">
    <location>
        <begin position="258"/>
        <end position="273"/>
    </location>
</feature>
<dbReference type="InterPro" id="IPR051316">
    <property type="entry name" value="Zinc-reg_GTPase_activator"/>
</dbReference>
<dbReference type="CDD" id="cd03112">
    <property type="entry name" value="CobW-like"/>
    <property type="match status" value="1"/>
</dbReference>
<evidence type="ECO:0000259" key="2">
    <source>
        <dbReference type="Pfam" id="PF02492"/>
    </source>
</evidence>
<dbReference type="PANTHER" id="PTHR13748">
    <property type="entry name" value="COBW-RELATED"/>
    <property type="match status" value="1"/>
</dbReference>
<keyword evidence="4" id="KW-1185">Reference proteome</keyword>
<evidence type="ECO:0000256" key="1">
    <source>
        <dbReference type="SAM" id="MobiDB-lite"/>
    </source>
</evidence>
<protein>
    <recommendedName>
        <fullName evidence="2">CobW/HypB/UreG nucleotide-binding domain-containing protein</fullName>
    </recommendedName>
</protein>
<dbReference type="PANTHER" id="PTHR13748:SF62">
    <property type="entry name" value="COBW DOMAIN-CONTAINING PROTEIN"/>
    <property type="match status" value="1"/>
</dbReference>
<dbReference type="GO" id="GO:0005737">
    <property type="term" value="C:cytoplasm"/>
    <property type="evidence" value="ECO:0007669"/>
    <property type="project" value="TreeGrafter"/>
</dbReference>
<evidence type="ECO:0000313" key="3">
    <source>
        <dbReference type="EMBL" id="KAJ3174588.1"/>
    </source>
</evidence>
<gene>
    <name evidence="3" type="ORF">HDU87_007070</name>
</gene>
<feature type="domain" description="CobW/HypB/UreG nucleotide-binding" evidence="2">
    <location>
        <begin position="17"/>
        <end position="185"/>
    </location>
</feature>
<feature type="region of interest" description="Disordered" evidence="1">
    <location>
        <begin position="244"/>
        <end position="273"/>
    </location>
</feature>
<dbReference type="EMBL" id="JADGJQ010000063">
    <property type="protein sequence ID" value="KAJ3174588.1"/>
    <property type="molecule type" value="Genomic_DNA"/>
</dbReference>
<dbReference type="InterPro" id="IPR027417">
    <property type="entry name" value="P-loop_NTPase"/>
</dbReference>
<evidence type="ECO:0000313" key="4">
    <source>
        <dbReference type="Proteomes" id="UP001212152"/>
    </source>
</evidence>
<proteinExistence type="predicted"/>
<dbReference type="Gene3D" id="3.40.50.300">
    <property type="entry name" value="P-loop containing nucleotide triphosphate hydrolases"/>
    <property type="match status" value="1"/>
</dbReference>
<dbReference type="SUPFAM" id="SSF52540">
    <property type="entry name" value="P-loop containing nucleoside triphosphate hydrolases"/>
    <property type="match status" value="1"/>
</dbReference>
<accession>A0AAD5TF92</accession>
<organism evidence="3 4">
    <name type="scientific">Geranomyces variabilis</name>
    <dbReference type="NCBI Taxonomy" id="109894"/>
    <lineage>
        <taxon>Eukaryota</taxon>
        <taxon>Fungi</taxon>
        <taxon>Fungi incertae sedis</taxon>
        <taxon>Chytridiomycota</taxon>
        <taxon>Chytridiomycota incertae sedis</taxon>
        <taxon>Chytridiomycetes</taxon>
        <taxon>Spizellomycetales</taxon>
        <taxon>Powellomycetaceae</taxon>
        <taxon>Geranomyces</taxon>
    </lineage>
</organism>
<sequence length="386" mass="42366">MERQPPQSSSAPTRPIPITVFTGFVGAGKTTIILSLLKRLPVGYKVVLLKNEFGDVKVDSELARESNVQVTEMLNGCLCCVLVGQMANALTEIRETQNPDRIIIETSGSAFPAPIAWQIRQLSDSFSLDAIVTVVDCLNFRGYEDTSYTARLQAQYSDLILLNKHELVNERQLDDVIDRVNDLNTDTVKVNVDADKGIAPDLVFGIDTKLFELSDRPSDERKWAAMIDPAHMQSDVQVATIKGRTAETSKSPAAAESCRAKDHSQEDCGCNREHSSSPAALSKFVAAASPITREALTALFEPIPVDTVYRIKGFVLLAPTPPATDTPRLHIVNWAFGRMELTPVRRDDPAHVGVGVLLTVMGQFGMKTWVGKIEDVLLSGNIDYRT</sequence>
<dbReference type="Proteomes" id="UP001212152">
    <property type="component" value="Unassembled WGS sequence"/>
</dbReference>
<name>A0AAD5TF92_9FUNG</name>
<comment type="caution">
    <text evidence="3">The sequence shown here is derived from an EMBL/GenBank/DDBJ whole genome shotgun (WGS) entry which is preliminary data.</text>
</comment>
<dbReference type="InterPro" id="IPR003495">
    <property type="entry name" value="CobW/HypB/UreG_nucleotide-bd"/>
</dbReference>
<dbReference type="AlphaFoldDB" id="A0AAD5TF92"/>
<reference evidence="3" key="1">
    <citation type="submission" date="2020-05" db="EMBL/GenBank/DDBJ databases">
        <title>Phylogenomic resolution of chytrid fungi.</title>
        <authorList>
            <person name="Stajich J.E."/>
            <person name="Amses K."/>
            <person name="Simmons R."/>
            <person name="Seto K."/>
            <person name="Myers J."/>
            <person name="Bonds A."/>
            <person name="Quandt C.A."/>
            <person name="Barry K."/>
            <person name="Liu P."/>
            <person name="Grigoriev I."/>
            <person name="Longcore J.E."/>
            <person name="James T.Y."/>
        </authorList>
    </citation>
    <scope>NUCLEOTIDE SEQUENCE</scope>
    <source>
        <strain evidence="3">JEL0379</strain>
    </source>
</reference>
<dbReference type="Pfam" id="PF02492">
    <property type="entry name" value="cobW"/>
    <property type="match status" value="1"/>
</dbReference>